<sequence>MSKSVIFTIHFAALIIGSGLGALGLFGLLILIPFALAAGFIVLGAKALGMPKQDTPGWIIFFGGPVIAAGMGWLIAAFAYYGREGISVV</sequence>
<name>A0A1M7SQK5_9SPHN</name>
<organism evidence="2 3">
    <name type="scientific">Erythrobacter sanguineus</name>
    <dbReference type="NCBI Taxonomy" id="198312"/>
    <lineage>
        <taxon>Bacteria</taxon>
        <taxon>Pseudomonadati</taxon>
        <taxon>Pseudomonadota</taxon>
        <taxon>Alphaproteobacteria</taxon>
        <taxon>Sphingomonadales</taxon>
        <taxon>Erythrobacteraceae</taxon>
        <taxon>Erythrobacter/Porphyrobacter group</taxon>
        <taxon>Erythrobacter</taxon>
    </lineage>
</organism>
<evidence type="ECO:0000256" key="1">
    <source>
        <dbReference type="SAM" id="Phobius"/>
    </source>
</evidence>
<protein>
    <submittedName>
        <fullName evidence="2">Uncharacterized protein</fullName>
    </submittedName>
</protein>
<dbReference type="AlphaFoldDB" id="A0A1M7SQK5"/>
<keyword evidence="1" id="KW-0812">Transmembrane</keyword>
<keyword evidence="3" id="KW-1185">Reference proteome</keyword>
<accession>A0A1M7SQK5</accession>
<gene>
    <name evidence="2" type="ORF">SAMN02745193_02175</name>
</gene>
<feature type="transmembrane region" description="Helical" evidence="1">
    <location>
        <begin position="12"/>
        <end position="45"/>
    </location>
</feature>
<keyword evidence="1" id="KW-1133">Transmembrane helix</keyword>
<evidence type="ECO:0000313" key="2">
    <source>
        <dbReference type="EMBL" id="SHN60704.1"/>
    </source>
</evidence>
<keyword evidence="1" id="KW-0472">Membrane</keyword>
<dbReference type="STRING" id="198312.SAMN02745193_02175"/>
<feature type="transmembrane region" description="Helical" evidence="1">
    <location>
        <begin position="57"/>
        <end position="81"/>
    </location>
</feature>
<dbReference type="RefSeq" id="WP_072675029.1">
    <property type="nucleotide sequence ID" value="NZ_FRDF01000012.1"/>
</dbReference>
<dbReference type="EMBL" id="FRDF01000012">
    <property type="protein sequence ID" value="SHN60704.1"/>
    <property type="molecule type" value="Genomic_DNA"/>
</dbReference>
<reference evidence="3" key="1">
    <citation type="submission" date="2016-12" db="EMBL/GenBank/DDBJ databases">
        <authorList>
            <person name="Varghese N."/>
            <person name="Submissions S."/>
        </authorList>
    </citation>
    <scope>NUCLEOTIDE SEQUENCE [LARGE SCALE GENOMIC DNA]</scope>
    <source>
        <strain evidence="3">DSM 11032</strain>
    </source>
</reference>
<dbReference type="Proteomes" id="UP000184391">
    <property type="component" value="Unassembled WGS sequence"/>
</dbReference>
<proteinExistence type="predicted"/>
<evidence type="ECO:0000313" key="3">
    <source>
        <dbReference type="Proteomes" id="UP000184391"/>
    </source>
</evidence>